<organism evidence="2 3">
    <name type="scientific">Protea cynaroides</name>
    <dbReference type="NCBI Taxonomy" id="273540"/>
    <lineage>
        <taxon>Eukaryota</taxon>
        <taxon>Viridiplantae</taxon>
        <taxon>Streptophyta</taxon>
        <taxon>Embryophyta</taxon>
        <taxon>Tracheophyta</taxon>
        <taxon>Spermatophyta</taxon>
        <taxon>Magnoliopsida</taxon>
        <taxon>Proteales</taxon>
        <taxon>Proteaceae</taxon>
        <taxon>Protea</taxon>
    </lineage>
</organism>
<reference evidence="2" key="1">
    <citation type="journal article" date="2023" name="Plant J.">
        <title>The genome of the king protea, Protea cynaroides.</title>
        <authorList>
            <person name="Chang J."/>
            <person name="Duong T.A."/>
            <person name="Schoeman C."/>
            <person name="Ma X."/>
            <person name="Roodt D."/>
            <person name="Barker N."/>
            <person name="Li Z."/>
            <person name="Van de Peer Y."/>
            <person name="Mizrachi E."/>
        </authorList>
    </citation>
    <scope>NUCLEOTIDE SEQUENCE</scope>
    <source>
        <tissue evidence="2">Young leaves</tissue>
    </source>
</reference>
<comment type="caution">
    <text evidence="2">The sequence shown here is derived from an EMBL/GenBank/DDBJ whole genome shotgun (WGS) entry which is preliminary data.</text>
</comment>
<dbReference type="AlphaFoldDB" id="A0A9Q0K1G1"/>
<evidence type="ECO:0000256" key="1">
    <source>
        <dbReference type="SAM" id="Phobius"/>
    </source>
</evidence>
<dbReference type="PANTHER" id="PTHR31170">
    <property type="entry name" value="BNAC04G53230D PROTEIN"/>
    <property type="match status" value="1"/>
</dbReference>
<keyword evidence="3" id="KW-1185">Reference proteome</keyword>
<dbReference type="Pfam" id="PF03140">
    <property type="entry name" value="DUF247"/>
    <property type="match status" value="1"/>
</dbReference>
<feature type="transmembrane region" description="Helical" evidence="1">
    <location>
        <begin position="600"/>
        <end position="621"/>
    </location>
</feature>
<sequence>MKDYKDTIGLTSQFLKDKSFGIRERKEVSEDDRRCVMRRLDESDERCICKKIFDLPSKTYSIFDLLVSASDKRWIASLACKLIKDFVLPSSLKKERIIVQGRTSVLRFSAISENCALLQVSALLQVEEQSDSFGWIRVPASTAAPRKEETDDVKAMYADMQEIIGGDIMFPMAYSNGTEKEQEDAEVVEVIEQTLNKVPPRPSDCSIYRVPTMLLKVNPAAYIPHMVSIGPFHHDQQHLQHMEAYKMQYLKDFLGRSSPGKLKDYVKAMIDLVERAYQCYLELDIERKIFVMMMAVDGCFILELLLREPNTESDAKFSSLVLGDLIMLENQLPFFVLEALYQVFIKDSDHDAADKRTVSDLICKNYVPQILRRLLGEYTISSSRDIEQTEPKHLLDLVRQFLIPPPKQMVSNGEKSEHKTMGRTTSRLNFAPAYNRRFCLGGHLDKDNVGIRFRSATDLEKGSFEFKRNDNPTSLLDIRFANGVLTIPGITCHSTEVILHNLIAHEQFSDDYSYITEYAAFVDGLIDSPEDVQLLQMNGIVETIIGDPKGVARLYNNLVKHTAIPLYYTFTVLHDMEQYYNQPWHRWKASLMLDYFHTPWSLVSVFVAIILLILTFIQTYYTALPFIKYNE</sequence>
<dbReference type="EMBL" id="JAMYWD010000010">
    <property type="protein sequence ID" value="KAJ4958008.1"/>
    <property type="molecule type" value="Genomic_DNA"/>
</dbReference>
<keyword evidence="1" id="KW-0472">Membrane</keyword>
<keyword evidence="1" id="KW-0812">Transmembrane</keyword>
<protein>
    <submittedName>
        <fullName evidence="2">Uncharacterized protein</fullName>
    </submittedName>
</protein>
<dbReference type="OrthoDB" id="672127at2759"/>
<evidence type="ECO:0000313" key="3">
    <source>
        <dbReference type="Proteomes" id="UP001141806"/>
    </source>
</evidence>
<keyword evidence="1" id="KW-1133">Transmembrane helix</keyword>
<gene>
    <name evidence="2" type="ORF">NE237_025119</name>
</gene>
<accession>A0A9Q0K1G1</accession>
<name>A0A9Q0K1G1_9MAGN</name>
<dbReference type="InterPro" id="IPR004158">
    <property type="entry name" value="DUF247_pln"/>
</dbReference>
<evidence type="ECO:0000313" key="2">
    <source>
        <dbReference type="EMBL" id="KAJ4958008.1"/>
    </source>
</evidence>
<proteinExistence type="predicted"/>
<dbReference type="PANTHER" id="PTHR31170:SF25">
    <property type="entry name" value="BNAA09G04570D PROTEIN"/>
    <property type="match status" value="1"/>
</dbReference>
<dbReference type="Proteomes" id="UP001141806">
    <property type="component" value="Unassembled WGS sequence"/>
</dbReference>